<dbReference type="PANTHER" id="PTHR23180:SF160">
    <property type="entry name" value="ADP-RIBOSYLATION FACTOR GTPASE-ACTIVATING PROTEIN EFFECTOR PROTEIN 1"/>
    <property type="match status" value="1"/>
</dbReference>
<organism evidence="8 9">
    <name type="scientific">Rhizophagus irregularis (strain DAOM 181602 / DAOM 197198 / MUCL 43194)</name>
    <name type="common">Arbuscular mycorrhizal fungus</name>
    <name type="synonym">Glomus intraradices</name>
    <dbReference type="NCBI Taxonomy" id="747089"/>
    <lineage>
        <taxon>Eukaryota</taxon>
        <taxon>Fungi</taxon>
        <taxon>Fungi incertae sedis</taxon>
        <taxon>Mucoromycota</taxon>
        <taxon>Glomeromycotina</taxon>
        <taxon>Glomeromycetes</taxon>
        <taxon>Glomerales</taxon>
        <taxon>Glomeraceae</taxon>
        <taxon>Rhizophagus</taxon>
    </lineage>
</organism>
<accession>A0A2P4R0G9</accession>
<feature type="domain" description="Arf-GAP" evidence="7">
    <location>
        <begin position="414"/>
        <end position="559"/>
    </location>
</feature>
<dbReference type="InterPro" id="IPR045258">
    <property type="entry name" value="ACAP1/2/3-like"/>
</dbReference>
<feature type="repeat" description="ANK" evidence="4">
    <location>
        <begin position="597"/>
        <end position="629"/>
    </location>
</feature>
<sequence>MTTPLNLYLCLEDSPNFRKELSESENSIFGLETTIKSLVKLTRASVELASEYTAKQLQFAEELGNFAKRQPDSLIKTILSKYANSIQEVERSRKILQSHMYSMFIEPLEAFAKNGIIPLKEMKKVAEKASYDADSALAKYMSKRPRDTGISEASLEVSETRKEFHNRYLDYVIKINELEAKKKFEFMEYILAIMFTESSFYHQSYEILKDMEPHMKDVTRLLHEARAKFNDDIQESQHSKNSIIEKAKETYNPLYSYKKSPEDVTLGVNSSIAKSGYLFIKGNQRVMQTWTRRYFFILDGQLNYIDRGGRISKDDDEMESITLRLCHIKPVNSTDRRFCFEVISPNRTYVLQAENQEEMRDWIYCLQTTAQDAIYSHQSTMFNANSSDQFQDVSRDELVNNHDRINNESLNRTEKSMSRIKNLPGNDICADCKSKGKIISFKPFYYKLTMRFLFHSSDPRWASTNFGTLLCIECSGIHRSLGVHVSKVRSLMLDKWEPESLGVMLKLGNSKTSSIYEAKLVGNNEIIMKNPSWERSEKEKFIIDKYVRKMFIVSEEDESNDTVDLGFWKAICESDLYEALRYLSLGANVDWKNKEINSTTALHQAILRNDDVSVEFLLQWLCNINEADNDGWSGLHHAAATNNSRLLLTLMKRHADINLKDKNGKIPVDIAVELQHVQAVTALRLFNFENELTRTQYSTFGVDEALTSINKPPYISHSTTSSIDLRFPVTTKITNNNDQDKSIPTSLSSSPITKSGLLNMDDAELISKSIIGDEFFNNIQETGVNFGISNLVTSKFSLASLKLPNFGNIQKENETEEENK</sequence>
<dbReference type="SMART" id="SM00105">
    <property type="entry name" value="ArfGap"/>
    <property type="match status" value="1"/>
</dbReference>
<gene>
    <name evidence="8" type="ORF">GLOIN_2v1743648</name>
</gene>
<dbReference type="Gene3D" id="2.30.29.30">
    <property type="entry name" value="Pleckstrin-homology domain (PH domain)/Phosphotyrosine-binding domain (PTB)"/>
    <property type="match status" value="1"/>
</dbReference>
<evidence type="ECO:0000313" key="8">
    <source>
        <dbReference type="EMBL" id="POG83308.1"/>
    </source>
</evidence>
<reference evidence="8 9" key="1">
    <citation type="journal article" date="2013" name="Proc. Natl. Acad. Sci. U.S.A.">
        <title>Genome of an arbuscular mycorrhizal fungus provides insight into the oldest plant symbiosis.</title>
        <authorList>
            <person name="Tisserant E."/>
            <person name="Malbreil M."/>
            <person name="Kuo A."/>
            <person name="Kohler A."/>
            <person name="Symeonidi A."/>
            <person name="Balestrini R."/>
            <person name="Charron P."/>
            <person name="Duensing N."/>
            <person name="Frei Dit Frey N."/>
            <person name="Gianinazzi-Pearson V."/>
            <person name="Gilbert L.B."/>
            <person name="Handa Y."/>
            <person name="Herr J.R."/>
            <person name="Hijri M."/>
            <person name="Koul R."/>
            <person name="Kawaguchi M."/>
            <person name="Krajinski F."/>
            <person name="Lammers P.J."/>
            <person name="Masclaux F.G."/>
            <person name="Murat C."/>
            <person name="Morin E."/>
            <person name="Ndikumana S."/>
            <person name="Pagni M."/>
            <person name="Petitpierre D."/>
            <person name="Requena N."/>
            <person name="Rosikiewicz P."/>
            <person name="Riley R."/>
            <person name="Saito K."/>
            <person name="San Clemente H."/>
            <person name="Shapiro H."/>
            <person name="van Tuinen D."/>
            <person name="Becard G."/>
            <person name="Bonfante P."/>
            <person name="Paszkowski U."/>
            <person name="Shachar-Hill Y.Y."/>
            <person name="Tuskan G.A."/>
            <person name="Young P.W."/>
            <person name="Sanders I.R."/>
            <person name="Henrissat B."/>
            <person name="Rensing S.A."/>
            <person name="Grigoriev I.V."/>
            <person name="Corradi N."/>
            <person name="Roux C."/>
            <person name="Martin F."/>
        </authorList>
    </citation>
    <scope>NUCLEOTIDE SEQUENCE [LARGE SCALE GENOMIC DNA]</scope>
    <source>
        <strain evidence="8 9">DAOM 197198</strain>
    </source>
</reference>
<dbReference type="InterPro" id="IPR001164">
    <property type="entry name" value="ArfGAP_dom"/>
</dbReference>
<dbReference type="Pfam" id="PF12796">
    <property type="entry name" value="Ank_2"/>
    <property type="match status" value="1"/>
</dbReference>
<feature type="domain" description="PH" evidence="6">
    <location>
        <begin position="271"/>
        <end position="371"/>
    </location>
</feature>
<dbReference type="Pfam" id="PF01412">
    <property type="entry name" value="ArfGap"/>
    <property type="match status" value="1"/>
</dbReference>
<dbReference type="PROSITE" id="PS50003">
    <property type="entry name" value="PH_DOMAIN"/>
    <property type="match status" value="1"/>
</dbReference>
<dbReference type="Pfam" id="PF16746">
    <property type="entry name" value="BAR_3"/>
    <property type="match status" value="1"/>
</dbReference>
<dbReference type="InterPro" id="IPR037278">
    <property type="entry name" value="ARFGAP/RecO"/>
</dbReference>
<dbReference type="Proteomes" id="UP000018888">
    <property type="component" value="Unassembled WGS sequence"/>
</dbReference>
<dbReference type="PROSITE" id="PS50088">
    <property type="entry name" value="ANK_REPEAT"/>
    <property type="match status" value="2"/>
</dbReference>
<keyword evidence="4" id="KW-0040">ANK repeat</keyword>
<keyword evidence="9" id="KW-1185">Reference proteome</keyword>
<evidence type="ECO:0000256" key="1">
    <source>
        <dbReference type="ARBA" id="ARBA00022723"/>
    </source>
</evidence>
<dbReference type="InterPro" id="IPR036770">
    <property type="entry name" value="Ankyrin_rpt-contain_sf"/>
</dbReference>
<evidence type="ECO:0000259" key="6">
    <source>
        <dbReference type="PROSITE" id="PS50003"/>
    </source>
</evidence>
<dbReference type="InterPro" id="IPR027267">
    <property type="entry name" value="AH/BAR_dom_sf"/>
</dbReference>
<dbReference type="PANTHER" id="PTHR23180">
    <property type="entry name" value="CENTAURIN/ARF"/>
    <property type="match status" value="1"/>
</dbReference>
<dbReference type="InterPro" id="IPR011993">
    <property type="entry name" value="PH-like_dom_sf"/>
</dbReference>
<dbReference type="SMART" id="SM00248">
    <property type="entry name" value="ANK"/>
    <property type="match status" value="2"/>
</dbReference>
<dbReference type="AlphaFoldDB" id="A0A2P4R0G9"/>
<dbReference type="CDD" id="cd13250">
    <property type="entry name" value="PH_ACAP"/>
    <property type="match status" value="1"/>
</dbReference>
<evidence type="ECO:0000259" key="7">
    <source>
        <dbReference type="PROSITE" id="PS50115"/>
    </source>
</evidence>
<dbReference type="SUPFAM" id="SSF48403">
    <property type="entry name" value="Ankyrin repeat"/>
    <property type="match status" value="1"/>
</dbReference>
<dbReference type="EMBL" id="AUPC02000001">
    <property type="protein sequence ID" value="POG83308.1"/>
    <property type="molecule type" value="Genomic_DNA"/>
</dbReference>
<dbReference type="PRINTS" id="PR00405">
    <property type="entry name" value="REVINTRACTNG"/>
</dbReference>
<evidence type="ECO:0000313" key="9">
    <source>
        <dbReference type="Proteomes" id="UP000018888"/>
    </source>
</evidence>
<comment type="caution">
    <text evidence="8">The sequence shown here is derived from an EMBL/GenBank/DDBJ whole genome shotgun (WGS) entry which is preliminary data.</text>
</comment>
<keyword evidence="1" id="KW-0479">Metal-binding</keyword>
<dbReference type="InterPro" id="IPR001849">
    <property type="entry name" value="PH_domain"/>
</dbReference>
<evidence type="ECO:0008006" key="10">
    <source>
        <dbReference type="Google" id="ProtNLM"/>
    </source>
</evidence>
<proteinExistence type="predicted"/>
<evidence type="ECO:0000256" key="5">
    <source>
        <dbReference type="PROSITE-ProRule" id="PRU00288"/>
    </source>
</evidence>
<keyword evidence="3" id="KW-0862">Zinc</keyword>
<dbReference type="GO" id="GO:0005096">
    <property type="term" value="F:GTPase activator activity"/>
    <property type="evidence" value="ECO:0007669"/>
    <property type="project" value="InterPro"/>
</dbReference>
<dbReference type="InterPro" id="IPR002110">
    <property type="entry name" value="Ankyrin_rpt"/>
</dbReference>
<dbReference type="SUPFAM" id="SSF50729">
    <property type="entry name" value="PH domain-like"/>
    <property type="match status" value="1"/>
</dbReference>
<reference evidence="8 9" key="2">
    <citation type="journal article" date="2018" name="New Phytol.">
        <title>High intraspecific genome diversity in the model arbuscular mycorrhizal symbiont Rhizophagus irregularis.</title>
        <authorList>
            <person name="Chen E.C.H."/>
            <person name="Morin E."/>
            <person name="Beaudet D."/>
            <person name="Noel J."/>
            <person name="Yildirir G."/>
            <person name="Ndikumana S."/>
            <person name="Charron P."/>
            <person name="St-Onge C."/>
            <person name="Giorgi J."/>
            <person name="Kruger M."/>
            <person name="Marton T."/>
            <person name="Ropars J."/>
            <person name="Grigoriev I.V."/>
            <person name="Hainaut M."/>
            <person name="Henrissat B."/>
            <person name="Roux C."/>
            <person name="Martin F."/>
            <person name="Corradi N."/>
        </authorList>
    </citation>
    <scope>NUCLEOTIDE SEQUENCE [LARGE SCALE GENOMIC DNA]</scope>
    <source>
        <strain evidence="8 9">DAOM 197198</strain>
    </source>
</reference>
<dbReference type="Gene3D" id="1.20.1270.60">
    <property type="entry name" value="Arfaptin homology (AH) domain/BAR domain"/>
    <property type="match status" value="1"/>
</dbReference>
<dbReference type="FunFam" id="2.30.29.30:FF:000286">
    <property type="entry name" value="PH-protein kinase domain containing protein"/>
    <property type="match status" value="1"/>
</dbReference>
<evidence type="ECO:0000256" key="3">
    <source>
        <dbReference type="ARBA" id="ARBA00022833"/>
    </source>
</evidence>
<dbReference type="GO" id="GO:0008270">
    <property type="term" value="F:zinc ion binding"/>
    <property type="evidence" value="ECO:0007669"/>
    <property type="project" value="UniProtKB-KW"/>
</dbReference>
<evidence type="ECO:0000256" key="4">
    <source>
        <dbReference type="PROSITE-ProRule" id="PRU00023"/>
    </source>
</evidence>
<dbReference type="PROSITE" id="PS50297">
    <property type="entry name" value="ANK_REP_REGION"/>
    <property type="match status" value="1"/>
</dbReference>
<dbReference type="VEuPathDB" id="FungiDB:RhiirFUN_012546"/>
<dbReference type="SMART" id="SM00233">
    <property type="entry name" value="PH"/>
    <property type="match status" value="1"/>
</dbReference>
<dbReference type="Pfam" id="PF00169">
    <property type="entry name" value="PH"/>
    <property type="match status" value="1"/>
</dbReference>
<dbReference type="Gene3D" id="1.10.220.150">
    <property type="entry name" value="Arf GTPase activating protein"/>
    <property type="match status" value="1"/>
</dbReference>
<feature type="repeat" description="ANK" evidence="4">
    <location>
        <begin position="630"/>
        <end position="662"/>
    </location>
</feature>
<dbReference type="SUPFAM" id="SSF57863">
    <property type="entry name" value="ArfGap/RecO-like zinc finger"/>
    <property type="match status" value="1"/>
</dbReference>
<dbReference type="Gene3D" id="1.25.40.20">
    <property type="entry name" value="Ankyrin repeat-containing domain"/>
    <property type="match status" value="1"/>
</dbReference>
<evidence type="ECO:0000256" key="2">
    <source>
        <dbReference type="ARBA" id="ARBA00022771"/>
    </source>
</evidence>
<name>A0A2P4R0G9_RHIID</name>
<protein>
    <recommendedName>
        <fullName evidence="10">ArfGap-domain-containing protein</fullName>
    </recommendedName>
</protein>
<dbReference type="SUPFAM" id="SSF103657">
    <property type="entry name" value="BAR/IMD domain-like"/>
    <property type="match status" value="1"/>
</dbReference>
<keyword evidence="2 5" id="KW-0863">Zinc-finger</keyword>
<dbReference type="InterPro" id="IPR004148">
    <property type="entry name" value="BAR_dom"/>
</dbReference>
<dbReference type="InterPro" id="IPR038508">
    <property type="entry name" value="ArfGAP_dom_sf"/>
</dbReference>
<dbReference type="GO" id="GO:0005737">
    <property type="term" value="C:cytoplasm"/>
    <property type="evidence" value="ECO:0007669"/>
    <property type="project" value="InterPro"/>
</dbReference>
<dbReference type="PROSITE" id="PS50115">
    <property type="entry name" value="ARFGAP"/>
    <property type="match status" value="1"/>
</dbReference>